<comment type="caution">
    <text evidence="5">The sequence shown here is derived from an EMBL/GenBank/DDBJ whole genome shotgun (WGS) entry which is preliminary data.</text>
</comment>
<feature type="domain" description="L-tyrosine decarboxylase C-terminal" evidence="4">
    <location>
        <begin position="634"/>
        <end position="746"/>
    </location>
</feature>
<dbReference type="InterPro" id="IPR015421">
    <property type="entry name" value="PyrdxlP-dep_Trfase_major"/>
</dbReference>
<name>A0ABR8D3D4_9NOST</name>
<evidence type="ECO:0000259" key="4">
    <source>
        <dbReference type="Pfam" id="PF21391"/>
    </source>
</evidence>
<gene>
    <name evidence="5" type="ORF">H6G83_11560</name>
</gene>
<protein>
    <submittedName>
        <fullName evidence="5">Decarboxylase</fullName>
    </submittedName>
</protein>
<dbReference type="InterPro" id="IPR049373">
    <property type="entry name" value="TyrDC_C"/>
</dbReference>
<dbReference type="PANTHER" id="PTHR42735">
    <property type="match status" value="1"/>
</dbReference>
<evidence type="ECO:0000256" key="3">
    <source>
        <dbReference type="ARBA" id="ARBA00023239"/>
    </source>
</evidence>
<keyword evidence="2" id="KW-0663">Pyridoxal phosphate</keyword>
<dbReference type="EMBL" id="JACJSG010000013">
    <property type="protein sequence ID" value="MBD2501229.1"/>
    <property type="molecule type" value="Genomic_DNA"/>
</dbReference>
<evidence type="ECO:0000313" key="5">
    <source>
        <dbReference type="EMBL" id="MBD2501229.1"/>
    </source>
</evidence>
<sequence>MAKKIVPVLTSDYSGEGLDKLKQAVQKLLSERKKYQLRRGDRVTYEGIEELLGGDSEAKRQVEAWFLGPRGENEDLFSSLIVEALEDHVRWRQDFHPEDPAAITDSDKQDAGYIEAVNTIRTEFDKLLGDLKKSAPFFSMRYQGHMTWDQTLPGMAGYFAAMLYNQNNVALEASPITTVLEVEACDDICWMLGYRKTNLSETDPAPWGHLTCGGSTANIEALWGARNLKFYPLCLRQALRDFKPEVALDIEVTLPSGTKAKLNDLDTWQVLNLPVDEVLGLFNRLQDEYQIDPDELNAKVSEYSLQNLGFIKFANLFLKDSDVNEPVIFVPGSKHYSLPKGAAILGIGANNMQSIPLDIYGRLDIAKLEAAIDAAIEAKQPILAVVAVIGSTEEGNVDALKEILDLRDGKYHSQDIEFAVHADAAWGGYFASLIREASEDPGLRTLSAPAPVLPMSDFVTAQYENLYRADTITVDPHKTGYLPYPAGALCYRNIAMRSLIAFEAPYINSDPDAKPELILGTYGIEGSKPGAAAAGVYMSHAAIRPTKEGYGKILGRSIYNCKMLHLRLLQVNEQEEDFMVEPAPIIPYEGPFAECKSQAEAIALLRQKVANQGHKAILQDSDPEFLELLRQTGSDLNILTYAFNYKVNGQWNQNLKEVNAFNKLIYDRVGIKADVADISVYTVIVSTTDFIKKTYGEVFFDDYKQRLLRLESPVSDPEDQAITVLRSVVMDPWITEDLNGQPFVNTVVEELCKVVREVVQQVQEDPSLVQSQP</sequence>
<comment type="cofactor">
    <cofactor evidence="1">
        <name>pyridoxal 5'-phosphate</name>
        <dbReference type="ChEBI" id="CHEBI:597326"/>
    </cofactor>
</comment>
<dbReference type="RefSeq" id="WP_190471593.1">
    <property type="nucleotide sequence ID" value="NZ_JACJSG010000013.1"/>
</dbReference>
<dbReference type="Pfam" id="PF21391">
    <property type="entry name" value="tyr_de_CO2_C"/>
    <property type="match status" value="1"/>
</dbReference>
<proteinExistence type="predicted"/>
<dbReference type="Pfam" id="PF00282">
    <property type="entry name" value="Pyridoxal_deC"/>
    <property type="match status" value="1"/>
</dbReference>
<evidence type="ECO:0000313" key="6">
    <source>
        <dbReference type="Proteomes" id="UP000661112"/>
    </source>
</evidence>
<accession>A0ABR8D3D4</accession>
<reference evidence="5 6" key="1">
    <citation type="journal article" date="2020" name="ISME J.">
        <title>Comparative genomics reveals insights into cyanobacterial evolution and habitat adaptation.</title>
        <authorList>
            <person name="Chen M.Y."/>
            <person name="Teng W.K."/>
            <person name="Zhao L."/>
            <person name="Hu C.X."/>
            <person name="Zhou Y.K."/>
            <person name="Han B.P."/>
            <person name="Song L.R."/>
            <person name="Shu W.S."/>
        </authorList>
    </citation>
    <scope>NUCLEOTIDE SEQUENCE [LARGE SCALE GENOMIC DNA]</scope>
    <source>
        <strain evidence="5 6">FACHB-119</strain>
    </source>
</reference>
<keyword evidence="3" id="KW-0456">Lyase</keyword>
<dbReference type="InterPro" id="IPR015424">
    <property type="entry name" value="PyrdxlP-dep_Trfase"/>
</dbReference>
<dbReference type="Gene3D" id="3.40.640.10">
    <property type="entry name" value="Type I PLP-dependent aspartate aminotransferase-like (Major domain)"/>
    <property type="match status" value="1"/>
</dbReference>
<dbReference type="PANTHER" id="PTHR42735:SF4">
    <property type="entry name" value="PYRIDOXAL PHOSPHATE-DEPENDENT DECARBOXYLASE FAMILY PROTEIN"/>
    <property type="match status" value="1"/>
</dbReference>
<organism evidence="5 6">
    <name type="scientific">Anabaena azotica FACHB-119</name>
    <dbReference type="NCBI Taxonomy" id="947527"/>
    <lineage>
        <taxon>Bacteria</taxon>
        <taxon>Bacillati</taxon>
        <taxon>Cyanobacteriota</taxon>
        <taxon>Cyanophyceae</taxon>
        <taxon>Nostocales</taxon>
        <taxon>Nostocaceae</taxon>
        <taxon>Anabaena</taxon>
        <taxon>Anabaena azotica</taxon>
    </lineage>
</organism>
<dbReference type="SUPFAM" id="SSF53383">
    <property type="entry name" value="PLP-dependent transferases"/>
    <property type="match status" value="1"/>
</dbReference>
<keyword evidence="6" id="KW-1185">Reference proteome</keyword>
<evidence type="ECO:0000256" key="1">
    <source>
        <dbReference type="ARBA" id="ARBA00001933"/>
    </source>
</evidence>
<dbReference type="InterPro" id="IPR002129">
    <property type="entry name" value="PyrdxlP-dep_de-COase"/>
</dbReference>
<evidence type="ECO:0000256" key="2">
    <source>
        <dbReference type="ARBA" id="ARBA00022898"/>
    </source>
</evidence>
<dbReference type="InterPro" id="IPR050477">
    <property type="entry name" value="GrpII_AminoAcid_Decarb"/>
</dbReference>
<dbReference type="Proteomes" id="UP000661112">
    <property type="component" value="Unassembled WGS sequence"/>
</dbReference>